<reference evidence="3 4" key="1">
    <citation type="submission" date="2018-09" db="EMBL/GenBank/DDBJ databases">
        <title>YIM 75507 draft genome.</title>
        <authorList>
            <person name="Tang S."/>
            <person name="Feng Y."/>
        </authorList>
    </citation>
    <scope>NUCLEOTIDE SEQUENCE [LARGE SCALE GENOMIC DNA]</scope>
    <source>
        <strain evidence="3 4">YIM 75507</strain>
    </source>
</reference>
<keyword evidence="1" id="KW-0238">DNA-binding</keyword>
<gene>
    <name evidence="3" type="ORF">D5H75_27290</name>
</gene>
<dbReference type="Proteomes" id="UP000265768">
    <property type="component" value="Unassembled WGS sequence"/>
</dbReference>
<feature type="domain" description="HTH merR-type" evidence="2">
    <location>
        <begin position="1"/>
        <end position="70"/>
    </location>
</feature>
<accession>A0A3A4AA50</accession>
<name>A0A3A4AA50_9ACTN</name>
<dbReference type="OrthoDB" id="5242095at2"/>
<dbReference type="RefSeq" id="WP_119929422.1">
    <property type="nucleotide sequence ID" value="NZ_QZEY01000013.1"/>
</dbReference>
<comment type="caution">
    <text evidence="3">The sequence shown here is derived from an EMBL/GenBank/DDBJ whole genome shotgun (WGS) entry which is preliminary data.</text>
</comment>
<dbReference type="EMBL" id="QZEY01000013">
    <property type="protein sequence ID" value="RJL25061.1"/>
    <property type="molecule type" value="Genomic_DNA"/>
</dbReference>
<sequence length="215" mass="23584">MRLSELSERSGVPVATIKYYLREGLLPPGEAVSATRSEYGQEHLRRLRLVRALVEVGQLPIASIRRVLAAADDEHEPLHLVLGTALYALSPRVEPAADDPEWERAESDVNALLGGLGWRVDRTAPARGRLAQAVMTLRRLGHPVSMDDLRSYAESAARRATTEIGSLPADAGRLAMVEAVVVRSVLYDQVALAFRHLAQENESAHRPWPHLPPGS</sequence>
<dbReference type="InterPro" id="IPR047057">
    <property type="entry name" value="MerR_fam"/>
</dbReference>
<dbReference type="PRINTS" id="PR00040">
    <property type="entry name" value="HTHMERR"/>
</dbReference>
<dbReference type="InterPro" id="IPR000551">
    <property type="entry name" value="MerR-type_HTH_dom"/>
</dbReference>
<dbReference type="SMART" id="SM00422">
    <property type="entry name" value="HTH_MERR"/>
    <property type="match status" value="1"/>
</dbReference>
<dbReference type="Gene3D" id="1.10.1660.10">
    <property type="match status" value="1"/>
</dbReference>
<dbReference type="SUPFAM" id="SSF46955">
    <property type="entry name" value="Putative DNA-binding domain"/>
    <property type="match status" value="1"/>
</dbReference>
<evidence type="ECO:0000259" key="2">
    <source>
        <dbReference type="PROSITE" id="PS50937"/>
    </source>
</evidence>
<proteinExistence type="predicted"/>
<organism evidence="3 4">
    <name type="scientific">Bailinhaonella thermotolerans</name>
    <dbReference type="NCBI Taxonomy" id="1070861"/>
    <lineage>
        <taxon>Bacteria</taxon>
        <taxon>Bacillati</taxon>
        <taxon>Actinomycetota</taxon>
        <taxon>Actinomycetes</taxon>
        <taxon>Streptosporangiales</taxon>
        <taxon>Streptosporangiaceae</taxon>
        <taxon>Bailinhaonella</taxon>
    </lineage>
</organism>
<dbReference type="PANTHER" id="PTHR30204">
    <property type="entry name" value="REDOX-CYCLING DRUG-SENSING TRANSCRIPTIONAL ACTIVATOR SOXR"/>
    <property type="match status" value="1"/>
</dbReference>
<protein>
    <submittedName>
        <fullName evidence="3">MerR family transcriptional regulator</fullName>
    </submittedName>
</protein>
<dbReference type="GO" id="GO:0003677">
    <property type="term" value="F:DNA binding"/>
    <property type="evidence" value="ECO:0007669"/>
    <property type="project" value="UniProtKB-KW"/>
</dbReference>
<dbReference type="PROSITE" id="PS50937">
    <property type="entry name" value="HTH_MERR_2"/>
    <property type="match status" value="1"/>
</dbReference>
<dbReference type="Pfam" id="PF13411">
    <property type="entry name" value="MerR_1"/>
    <property type="match status" value="1"/>
</dbReference>
<evidence type="ECO:0000313" key="3">
    <source>
        <dbReference type="EMBL" id="RJL25061.1"/>
    </source>
</evidence>
<dbReference type="AlphaFoldDB" id="A0A3A4AA50"/>
<keyword evidence="4" id="KW-1185">Reference proteome</keyword>
<dbReference type="InterPro" id="IPR009061">
    <property type="entry name" value="DNA-bd_dom_put_sf"/>
</dbReference>
<evidence type="ECO:0000313" key="4">
    <source>
        <dbReference type="Proteomes" id="UP000265768"/>
    </source>
</evidence>
<dbReference type="PANTHER" id="PTHR30204:SF98">
    <property type="entry name" value="HTH-TYPE TRANSCRIPTIONAL REGULATOR ADHR"/>
    <property type="match status" value="1"/>
</dbReference>
<dbReference type="GO" id="GO:0003700">
    <property type="term" value="F:DNA-binding transcription factor activity"/>
    <property type="evidence" value="ECO:0007669"/>
    <property type="project" value="InterPro"/>
</dbReference>
<evidence type="ECO:0000256" key="1">
    <source>
        <dbReference type="ARBA" id="ARBA00023125"/>
    </source>
</evidence>